<dbReference type="OrthoDB" id="9179699at2"/>
<protein>
    <submittedName>
        <fullName evidence="2">Uncharacterized protein</fullName>
    </submittedName>
</protein>
<dbReference type="AlphaFoldDB" id="Q479W7"/>
<evidence type="ECO:0000256" key="1">
    <source>
        <dbReference type="SAM" id="MobiDB-lite"/>
    </source>
</evidence>
<feature type="region of interest" description="Disordered" evidence="1">
    <location>
        <begin position="134"/>
        <end position="191"/>
    </location>
</feature>
<dbReference type="EMBL" id="CP000089">
    <property type="protein sequence ID" value="AAZ48364.1"/>
    <property type="molecule type" value="Genomic_DNA"/>
</dbReference>
<organism evidence="2">
    <name type="scientific">Dechloromonas aromatica (strain RCB)</name>
    <dbReference type="NCBI Taxonomy" id="159087"/>
    <lineage>
        <taxon>Bacteria</taxon>
        <taxon>Pseudomonadati</taxon>
        <taxon>Pseudomonadota</taxon>
        <taxon>Betaproteobacteria</taxon>
        <taxon>Rhodocyclales</taxon>
        <taxon>Azonexaceae</taxon>
        <taxon>Dechloromonas</taxon>
    </lineage>
</organism>
<dbReference type="HOGENOM" id="CLU_1521966_0_0_4"/>
<dbReference type="eggNOG" id="ENOG5032SXC">
    <property type="taxonomic scope" value="Bacteria"/>
</dbReference>
<dbReference type="STRING" id="159087.Daro_3635"/>
<feature type="compositionally biased region" description="Acidic residues" evidence="1">
    <location>
        <begin position="142"/>
        <end position="156"/>
    </location>
</feature>
<sequence>MKKSYYFAELSASYDAEIQDLLNDSEGKSALKLRLKEKRQELKSILPMIEFSPEMVVPVFYDGFSFPNPKAMAAAVMCEPDDGDFPSWDDVSAVVKLESWAAPYLAAVLAEGAGEAFMVTAACLEFIRKFDHSAPQSASKNDDDDDDDEERGDEEDRSSRNSDEEGDDEDRDLAEAGDDWLGEQGFDSLKS</sequence>
<dbReference type="KEGG" id="dar:Daro_3635"/>
<gene>
    <name evidence="2" type="ordered locus">Daro_3635</name>
</gene>
<evidence type="ECO:0000313" key="2">
    <source>
        <dbReference type="EMBL" id="AAZ48364.1"/>
    </source>
</evidence>
<feature type="compositionally biased region" description="Acidic residues" evidence="1">
    <location>
        <begin position="164"/>
        <end position="181"/>
    </location>
</feature>
<reference evidence="2" key="1">
    <citation type="submission" date="2005-08" db="EMBL/GenBank/DDBJ databases">
        <title>Complete sequence of Dechloromonas aromatica RCB.</title>
        <authorList>
            <person name="Salinero K.K."/>
            <person name="Copeland A."/>
            <person name="Lucas S."/>
            <person name="Lapidus A."/>
            <person name="Barry K."/>
            <person name="Detter J.C."/>
            <person name="Glavina T."/>
            <person name="Hammon N."/>
            <person name="Israni S."/>
            <person name="Pitluck S."/>
            <person name="Di Bartolo G."/>
            <person name="Trong S."/>
            <person name="Schmutz J."/>
            <person name="Larimer F."/>
            <person name="Land M."/>
            <person name="Ivanova N."/>
            <person name="Richardson P."/>
        </authorList>
    </citation>
    <scope>NUCLEOTIDE SEQUENCE</scope>
    <source>
        <strain evidence="2">RCB</strain>
    </source>
</reference>
<name>Q479W7_DECAR</name>
<proteinExistence type="predicted"/>
<accession>Q479W7</accession>